<accession>A0ABX2AUD8</accession>
<name>A0ABX2AUD8_9BACT</name>
<comment type="caution">
    <text evidence="1">The sequence shown here is derived from an EMBL/GenBank/DDBJ whole genome shotgun (WGS) entry which is preliminary data.</text>
</comment>
<protein>
    <submittedName>
        <fullName evidence="1">Uncharacterized protein</fullName>
    </submittedName>
</protein>
<dbReference type="RefSeq" id="WP_172324670.1">
    <property type="nucleotide sequence ID" value="NZ_CASGXU010000007.1"/>
</dbReference>
<evidence type="ECO:0000313" key="2">
    <source>
        <dbReference type="Proteomes" id="UP001193734"/>
    </source>
</evidence>
<dbReference type="Proteomes" id="UP001193734">
    <property type="component" value="Unassembled WGS sequence"/>
</dbReference>
<evidence type="ECO:0000313" key="1">
    <source>
        <dbReference type="EMBL" id="NPE13276.1"/>
    </source>
</evidence>
<reference evidence="1 2" key="1">
    <citation type="submission" date="2020-05" db="EMBL/GenBank/DDBJ databases">
        <title>Distinct polysaccharide utilization as determinants for interspecies competition between intestinal Prevotella spp.</title>
        <authorList>
            <person name="Galvez E.J.C."/>
            <person name="Iljazovic A."/>
            <person name="Strowig T."/>
        </authorList>
    </citation>
    <scope>NUCLEOTIDE SEQUENCE [LARGE SCALE GENOMIC DNA]</scope>
    <source>
        <strain evidence="1 2">PROD</strain>
    </source>
</reference>
<organism evidence="1 2">
    <name type="scientific">Xylanibacter rodentium</name>
    <dbReference type="NCBI Taxonomy" id="2736289"/>
    <lineage>
        <taxon>Bacteria</taxon>
        <taxon>Pseudomonadati</taxon>
        <taxon>Bacteroidota</taxon>
        <taxon>Bacteroidia</taxon>
        <taxon>Bacteroidales</taxon>
        <taxon>Prevotellaceae</taxon>
        <taxon>Xylanibacter</taxon>
    </lineage>
</organism>
<dbReference type="GeneID" id="82156698"/>
<gene>
    <name evidence="1" type="ORF">HPS55_02860</name>
</gene>
<dbReference type="EMBL" id="JABKKE010000003">
    <property type="protein sequence ID" value="NPE13276.1"/>
    <property type="molecule type" value="Genomic_DNA"/>
</dbReference>
<proteinExistence type="predicted"/>
<sequence length="201" mass="23800">MYPILLTGSVDTRGMKGAEFSAEEREKMYIDTLNYYISDLSKRKDYFILVFAENSGWDECRLRKKLDKVNNVRFEYEALSPELFDQTKGKSYNEMLILDLVTERNKSIRDAGGFFKLTGRFPILNLYKLMKEVDKKSGGGIRLYQDCKDHNVYEWLHLPINGHAAECRYFVVGLDFYNKYIRGKYRMLNDYEGKCVEWFFL</sequence>
<keyword evidence="2" id="KW-1185">Reference proteome</keyword>